<protein>
    <submittedName>
        <fullName evidence="7">Mov34/MPN/PAD-1 family protein</fullName>
    </submittedName>
</protein>
<dbReference type="InterPro" id="IPR051929">
    <property type="entry name" value="VirAsm_ModProt"/>
</dbReference>
<feature type="domain" description="JAB" evidence="6">
    <location>
        <begin position="17"/>
        <end position="121"/>
    </location>
</feature>
<dbReference type="Gene3D" id="3.40.140.10">
    <property type="entry name" value="Cytidine Deaminase, domain 2"/>
    <property type="match status" value="1"/>
</dbReference>
<keyword evidence="8" id="KW-1185">Reference proteome</keyword>
<dbReference type="CDD" id="cd08070">
    <property type="entry name" value="MPN_like"/>
    <property type="match status" value="1"/>
</dbReference>
<dbReference type="Pfam" id="PF14464">
    <property type="entry name" value="Prok-JAB"/>
    <property type="match status" value="1"/>
</dbReference>
<dbReference type="PANTHER" id="PTHR34858">
    <property type="entry name" value="CYSO-CYSTEINE PEPTIDASE"/>
    <property type="match status" value="1"/>
</dbReference>
<dbReference type="Proteomes" id="UP000612362">
    <property type="component" value="Unassembled WGS sequence"/>
</dbReference>
<dbReference type="AlphaFoldDB" id="A0A8J3MXX0"/>
<dbReference type="PANTHER" id="PTHR34858:SF1">
    <property type="entry name" value="CYSO-CYSTEINE PEPTIDASE"/>
    <property type="match status" value="1"/>
</dbReference>
<name>A0A8J3MXX0_9CHLR</name>
<proteinExistence type="predicted"/>
<dbReference type="EMBL" id="BNJF01000007">
    <property type="protein sequence ID" value="GHO50158.1"/>
    <property type="molecule type" value="Genomic_DNA"/>
</dbReference>
<reference evidence="7" key="1">
    <citation type="submission" date="2020-10" db="EMBL/GenBank/DDBJ databases">
        <title>Taxonomic study of unclassified bacteria belonging to the class Ktedonobacteria.</title>
        <authorList>
            <person name="Yabe S."/>
            <person name="Wang C.M."/>
            <person name="Zheng Y."/>
            <person name="Sakai Y."/>
            <person name="Cavaletti L."/>
            <person name="Monciardini P."/>
            <person name="Donadio S."/>
        </authorList>
    </citation>
    <scope>NUCLEOTIDE SEQUENCE</scope>
    <source>
        <strain evidence="7">SOSP1-1</strain>
    </source>
</reference>
<dbReference type="SUPFAM" id="SSF102712">
    <property type="entry name" value="JAB1/MPN domain"/>
    <property type="match status" value="1"/>
</dbReference>
<keyword evidence="3" id="KW-0378">Hydrolase</keyword>
<evidence type="ECO:0000256" key="2">
    <source>
        <dbReference type="ARBA" id="ARBA00022723"/>
    </source>
</evidence>
<evidence type="ECO:0000256" key="4">
    <source>
        <dbReference type="ARBA" id="ARBA00022833"/>
    </source>
</evidence>
<dbReference type="GO" id="GO:0006508">
    <property type="term" value="P:proteolysis"/>
    <property type="evidence" value="ECO:0007669"/>
    <property type="project" value="UniProtKB-KW"/>
</dbReference>
<evidence type="ECO:0000256" key="1">
    <source>
        <dbReference type="ARBA" id="ARBA00022670"/>
    </source>
</evidence>
<dbReference type="GO" id="GO:0008270">
    <property type="term" value="F:zinc ion binding"/>
    <property type="evidence" value="ECO:0007669"/>
    <property type="project" value="TreeGrafter"/>
</dbReference>
<keyword evidence="5" id="KW-0482">Metalloprotease</keyword>
<dbReference type="RefSeq" id="WP_220199215.1">
    <property type="nucleotide sequence ID" value="NZ_BNJF01000007.1"/>
</dbReference>
<sequence length="149" mass="16976">MVAETNPSNQSFVVRIPEDHYQEMLAHVIDGYPNEACGALGALNGTVVKHYPTRNAAEHPDDFSIISESDIVHIFNDIDAYDGEMIYYHSHPISEAYPSVRDREWAQRSGYLYVIFSLQYRPEPPYARVFRINAHGEVTEGHIERIPVA</sequence>
<organism evidence="7 8">
    <name type="scientific">Ktedonospora formicarum</name>
    <dbReference type="NCBI Taxonomy" id="2778364"/>
    <lineage>
        <taxon>Bacteria</taxon>
        <taxon>Bacillati</taxon>
        <taxon>Chloroflexota</taxon>
        <taxon>Ktedonobacteria</taxon>
        <taxon>Ktedonobacterales</taxon>
        <taxon>Ktedonobacteraceae</taxon>
        <taxon>Ktedonospora</taxon>
    </lineage>
</organism>
<evidence type="ECO:0000313" key="8">
    <source>
        <dbReference type="Proteomes" id="UP000612362"/>
    </source>
</evidence>
<dbReference type="GO" id="GO:0008235">
    <property type="term" value="F:metalloexopeptidase activity"/>
    <property type="evidence" value="ECO:0007669"/>
    <property type="project" value="TreeGrafter"/>
</dbReference>
<evidence type="ECO:0000256" key="3">
    <source>
        <dbReference type="ARBA" id="ARBA00022801"/>
    </source>
</evidence>
<keyword evidence="2" id="KW-0479">Metal-binding</keyword>
<evidence type="ECO:0000256" key="5">
    <source>
        <dbReference type="ARBA" id="ARBA00023049"/>
    </source>
</evidence>
<keyword evidence="4" id="KW-0862">Zinc</keyword>
<accession>A0A8J3MXX0</accession>
<dbReference type="InterPro" id="IPR028090">
    <property type="entry name" value="JAB_dom_prok"/>
</dbReference>
<gene>
    <name evidence="7" type="ORF">KSX_83210</name>
</gene>
<evidence type="ECO:0000313" key="7">
    <source>
        <dbReference type="EMBL" id="GHO50158.1"/>
    </source>
</evidence>
<keyword evidence="1" id="KW-0645">Protease</keyword>
<evidence type="ECO:0000259" key="6">
    <source>
        <dbReference type="Pfam" id="PF14464"/>
    </source>
</evidence>
<comment type="caution">
    <text evidence="7">The sequence shown here is derived from an EMBL/GenBank/DDBJ whole genome shotgun (WGS) entry which is preliminary data.</text>
</comment>